<feature type="active site" description="Proton acceptor" evidence="13">
    <location>
        <position position="69"/>
    </location>
</feature>
<accession>A0A0H4IH35</accession>
<comment type="similarity">
    <text evidence="3 15">Belongs to the peptidase S11 family.</text>
</comment>
<dbReference type="SMART" id="SM00936">
    <property type="entry name" value="PBP5_C"/>
    <property type="match status" value="1"/>
</dbReference>
<organism evidence="17 18">
    <name type="scientific">Marinobacter psychrophilus</name>
    <dbReference type="NCBI Taxonomy" id="330734"/>
    <lineage>
        <taxon>Bacteria</taxon>
        <taxon>Pseudomonadati</taxon>
        <taxon>Pseudomonadota</taxon>
        <taxon>Gammaproteobacteria</taxon>
        <taxon>Pseudomonadales</taxon>
        <taxon>Marinobacteraceae</taxon>
        <taxon>Marinobacter</taxon>
    </lineage>
</organism>
<dbReference type="InterPro" id="IPR015956">
    <property type="entry name" value="Peniciliin-bd_prot_C_sf"/>
</dbReference>
<feature type="active site" description="Acyl-ester intermediate" evidence="13">
    <location>
        <position position="66"/>
    </location>
</feature>
<keyword evidence="11" id="KW-0961">Cell wall biogenesis/degradation</keyword>
<keyword evidence="18" id="KW-1185">Reference proteome</keyword>
<evidence type="ECO:0000256" key="15">
    <source>
        <dbReference type="RuleBase" id="RU004016"/>
    </source>
</evidence>
<dbReference type="InterPro" id="IPR012907">
    <property type="entry name" value="Peptidase_S11_C"/>
</dbReference>
<dbReference type="STRING" id="330734.ABA45_04235"/>
<feature type="active site" evidence="13">
    <location>
        <position position="126"/>
    </location>
</feature>
<dbReference type="KEGG" id="mpq:ABA45_04235"/>
<evidence type="ECO:0000256" key="8">
    <source>
        <dbReference type="ARBA" id="ARBA00022801"/>
    </source>
</evidence>
<proteinExistence type="inferred from homology"/>
<dbReference type="SUPFAM" id="SSF69189">
    <property type="entry name" value="Penicillin-binding protein associated domain"/>
    <property type="match status" value="1"/>
</dbReference>
<dbReference type="EC" id="3.4.16.4" evidence="4"/>
<dbReference type="InterPro" id="IPR001967">
    <property type="entry name" value="Peptidase_S11_N"/>
</dbReference>
<evidence type="ECO:0000256" key="7">
    <source>
        <dbReference type="ARBA" id="ARBA00022729"/>
    </source>
</evidence>
<keyword evidence="9" id="KW-0133">Cell shape</keyword>
<dbReference type="Pfam" id="PF00768">
    <property type="entry name" value="Peptidase_S11"/>
    <property type="match status" value="1"/>
</dbReference>
<reference evidence="17 18" key="1">
    <citation type="submission" date="2015-05" db="EMBL/GenBank/DDBJ databases">
        <title>Complete genome of Marinobacter psychrophilus strain 20041T isolated from sea-ice of the Canadian Basin.</title>
        <authorList>
            <person name="Song L."/>
            <person name="Ren L."/>
            <person name="Yu Y."/>
            <person name="Wang X."/>
        </authorList>
    </citation>
    <scope>NUCLEOTIDE SEQUENCE [LARGE SCALE GENOMIC DNA]</scope>
    <source>
        <strain evidence="17 18">20041</strain>
    </source>
</reference>
<evidence type="ECO:0000256" key="1">
    <source>
        <dbReference type="ARBA" id="ARBA00003217"/>
    </source>
</evidence>
<comment type="catalytic activity">
    <reaction evidence="12">
        <text>Preferential cleavage: (Ac)2-L-Lys-D-Ala-|-D-Ala. Also transpeptidation of peptidyl-alanyl moieties that are N-acyl substituents of D-alanine.</text>
        <dbReference type="EC" id="3.4.16.4"/>
    </reaction>
</comment>
<dbReference type="Pfam" id="PF07943">
    <property type="entry name" value="PBP5_C"/>
    <property type="match status" value="1"/>
</dbReference>
<dbReference type="EMBL" id="CP011494">
    <property type="protein sequence ID" value="AKO54192.1"/>
    <property type="molecule type" value="Genomic_DNA"/>
</dbReference>
<dbReference type="PANTHER" id="PTHR21581:SF6">
    <property type="entry name" value="TRAFFICKING PROTEIN PARTICLE COMPLEX SUBUNIT 12"/>
    <property type="match status" value="1"/>
</dbReference>
<dbReference type="GO" id="GO:0008360">
    <property type="term" value="P:regulation of cell shape"/>
    <property type="evidence" value="ECO:0007669"/>
    <property type="project" value="UniProtKB-KW"/>
</dbReference>
<dbReference type="PANTHER" id="PTHR21581">
    <property type="entry name" value="D-ALANYL-D-ALANINE CARBOXYPEPTIDASE"/>
    <property type="match status" value="1"/>
</dbReference>
<feature type="binding site" evidence="14">
    <location>
        <position position="228"/>
    </location>
    <ligand>
        <name>substrate</name>
    </ligand>
</feature>
<evidence type="ECO:0000256" key="5">
    <source>
        <dbReference type="ARBA" id="ARBA00022645"/>
    </source>
</evidence>
<dbReference type="GO" id="GO:0009002">
    <property type="term" value="F:serine-type D-Ala-D-Ala carboxypeptidase activity"/>
    <property type="evidence" value="ECO:0007669"/>
    <property type="project" value="UniProtKB-EC"/>
</dbReference>
<evidence type="ECO:0000256" key="9">
    <source>
        <dbReference type="ARBA" id="ARBA00022960"/>
    </source>
</evidence>
<gene>
    <name evidence="17" type="ORF">ABA45_04235</name>
</gene>
<evidence type="ECO:0000256" key="14">
    <source>
        <dbReference type="PIRSR" id="PIRSR618044-2"/>
    </source>
</evidence>
<keyword evidence="10" id="KW-0573">Peptidoglycan synthesis</keyword>
<comment type="pathway">
    <text evidence="2">Cell wall biogenesis; peptidoglycan biosynthesis.</text>
</comment>
<dbReference type="GO" id="GO:0006508">
    <property type="term" value="P:proteolysis"/>
    <property type="evidence" value="ECO:0007669"/>
    <property type="project" value="UniProtKB-KW"/>
</dbReference>
<dbReference type="Proteomes" id="UP000036406">
    <property type="component" value="Chromosome"/>
</dbReference>
<evidence type="ECO:0000256" key="11">
    <source>
        <dbReference type="ARBA" id="ARBA00023316"/>
    </source>
</evidence>
<sequence>MAFISLFRSALFVYTLLLVIAGNALAQTVLIPAPPQIAGSSYVLMEPKSGHVIMENNSSERLPPASLTKMMTAYIVERELDEGRIAMDDMVPISVTAWQTGGSRTFVREGTSVTVEDLLRGVVIQSGNDASVALAEFVAGSEGAFVDIMNQQAELLGMTNTNFENATGLPSPNHYSTAQDLALLAQATINDYPETYPIYAEKQFTFNNIRQPNRNSLLWRDNSVDGLKTGHTEEAGYCLVASAKRDDTRFIAVVMGARSAESRSQEVQKMLNYGFRYYQSERLFSAGQELIESPVWGGAANTLPVGVLEDVHVTISRGARNQLESVIDLDSVVKSPVSAGDELGRIRVSYQGEVLVDQPVLALVDVPDGGFFKRIWDAVKLFFVQLLP</sequence>
<dbReference type="Gene3D" id="2.60.410.10">
    <property type="entry name" value="D-Ala-D-Ala carboxypeptidase, C-terminal domain"/>
    <property type="match status" value="1"/>
</dbReference>
<keyword evidence="7" id="KW-0732">Signal</keyword>
<dbReference type="RefSeq" id="WP_048388667.1">
    <property type="nucleotide sequence ID" value="NZ_CP011494.1"/>
</dbReference>
<comment type="function">
    <text evidence="1">Removes C-terminal D-alanyl residues from sugar-peptide cell wall precursors.</text>
</comment>
<dbReference type="InterPro" id="IPR012338">
    <property type="entry name" value="Beta-lactam/transpept-like"/>
</dbReference>
<evidence type="ECO:0000313" key="18">
    <source>
        <dbReference type="Proteomes" id="UP000036406"/>
    </source>
</evidence>
<dbReference type="SUPFAM" id="SSF56601">
    <property type="entry name" value="beta-lactamase/transpeptidase-like"/>
    <property type="match status" value="1"/>
</dbReference>
<evidence type="ECO:0000256" key="10">
    <source>
        <dbReference type="ARBA" id="ARBA00022984"/>
    </source>
</evidence>
<dbReference type="PATRIC" id="fig|330734.3.peg.905"/>
<evidence type="ECO:0000256" key="13">
    <source>
        <dbReference type="PIRSR" id="PIRSR618044-1"/>
    </source>
</evidence>
<keyword evidence="8 17" id="KW-0378">Hydrolase</keyword>
<dbReference type="InterPro" id="IPR018044">
    <property type="entry name" value="Peptidase_S11"/>
</dbReference>
<evidence type="ECO:0000259" key="16">
    <source>
        <dbReference type="SMART" id="SM00936"/>
    </source>
</evidence>
<evidence type="ECO:0000256" key="3">
    <source>
        <dbReference type="ARBA" id="ARBA00007164"/>
    </source>
</evidence>
<dbReference type="AlphaFoldDB" id="A0A0H4IH35"/>
<evidence type="ECO:0000256" key="2">
    <source>
        <dbReference type="ARBA" id="ARBA00004752"/>
    </source>
</evidence>
<evidence type="ECO:0000256" key="4">
    <source>
        <dbReference type="ARBA" id="ARBA00012448"/>
    </source>
</evidence>
<dbReference type="UniPathway" id="UPA00219"/>
<feature type="domain" description="Peptidase S11 D-Ala-D-Ala carboxypeptidase A C-terminal" evidence="16">
    <location>
        <begin position="278"/>
        <end position="368"/>
    </location>
</feature>
<keyword evidence="6" id="KW-0645">Protease</keyword>
<name>A0A0H4IH35_9GAMM</name>
<dbReference type="Gene3D" id="3.40.710.10">
    <property type="entry name" value="DD-peptidase/beta-lactamase superfamily"/>
    <property type="match status" value="1"/>
</dbReference>
<evidence type="ECO:0000256" key="6">
    <source>
        <dbReference type="ARBA" id="ARBA00022670"/>
    </source>
</evidence>
<evidence type="ECO:0000313" key="17">
    <source>
        <dbReference type="EMBL" id="AKO54192.1"/>
    </source>
</evidence>
<keyword evidence="5 17" id="KW-0121">Carboxypeptidase</keyword>
<dbReference type="InterPro" id="IPR037167">
    <property type="entry name" value="Peptidase_S11_C_sf"/>
</dbReference>
<evidence type="ECO:0000256" key="12">
    <source>
        <dbReference type="ARBA" id="ARBA00034000"/>
    </source>
</evidence>
<dbReference type="GO" id="GO:0071555">
    <property type="term" value="P:cell wall organization"/>
    <property type="evidence" value="ECO:0007669"/>
    <property type="project" value="UniProtKB-KW"/>
</dbReference>
<protein>
    <recommendedName>
        <fullName evidence="4">serine-type D-Ala-D-Ala carboxypeptidase</fullName>
        <ecNumber evidence="4">3.4.16.4</ecNumber>
    </recommendedName>
</protein>
<dbReference type="PRINTS" id="PR00725">
    <property type="entry name" value="DADACBPTASE1"/>
</dbReference>
<dbReference type="GO" id="GO:0009252">
    <property type="term" value="P:peptidoglycan biosynthetic process"/>
    <property type="evidence" value="ECO:0007669"/>
    <property type="project" value="UniProtKB-UniPathway"/>
</dbReference>